<dbReference type="NCBIfam" id="NF005141">
    <property type="entry name" value="PRK06590.1"/>
    <property type="match status" value="1"/>
</dbReference>
<dbReference type="Pfam" id="PF00662">
    <property type="entry name" value="Proton_antipo_N"/>
    <property type="match status" value="1"/>
</dbReference>
<evidence type="ECO:0000256" key="5">
    <source>
        <dbReference type="ARBA" id="ARBA00025189"/>
    </source>
</evidence>
<dbReference type="EC" id="1.6.5.11" evidence="11"/>
<sequence length="614" mass="67807">MNLLYLTILFPLLGFLFLSFSLGRLSDTTSAVIGVTSVGLAAMLTGYIGLDFLQSDQKVFHQVLWTWMHVDQFKVDVSLVLDGLSLTLLTIVTGVGCLIHLFSSWYMRGQEGYSRFFAYMNLFIASMVVLLLADNLVLMYLGWEGVGLCSYLLIGFYYTNPSYIRSAMKAFIITRVGDVFLAIALFMLYDEMNTFNIVNIMALAPLYSFSYAEHIFPWITLMLLGGAIGKSAQLPLQTWLTDAMVGPTPVSALIHAATMVTAGVYLISRTYVLFLLTPFVLHLVGIIGAMTLFLAGFAALTQTDIKRILAYSTMSQLGYMFLALGVQAWQSAIYHLMTHAFFKALLFLSAGSVILECNHEQNIFKMGGLRHRMPFVYLCFVVGGLALASFPFITSGFFSKEAILSGVVSHGDINLVLVGLVGTFITSLYTGRMIFLVFHGKENIIYASLQKTTAYRVPLIVLLILSTVMGSWILPPLQGVLPDNIPLLNSSTIALEIISSVLVVMGIVMSALLWLGKPAWRNIFSRSKIGRLLSFLLLSGWGFDWLYEKLFVQSYLRIAKILSPDPCSIVINGVGVLALAMNRGLIISENGYLRWYLAAILLGAVCILALTIVI</sequence>
<reference evidence="11 12" key="1">
    <citation type="submission" date="2019-02" db="EMBL/GenBank/DDBJ databases">
        <authorList>
            <person name="Manzano-Marin A."/>
            <person name="Manzano-Marin A."/>
        </authorList>
    </citation>
    <scope>NUCLEOTIDE SEQUENCE [LARGE SCALE GENOMIC DNA]</scope>
    <source>
        <strain evidence="11 12">ErCilaricifoliae</strain>
    </source>
</reference>
<keyword evidence="2 7" id="KW-0812">Transmembrane</keyword>
<feature type="transmembrane region" description="Helical" evidence="8">
    <location>
        <begin position="413"/>
        <end position="438"/>
    </location>
</feature>
<dbReference type="Gene3D" id="1.20.5.2700">
    <property type="match status" value="1"/>
</dbReference>
<feature type="transmembrane region" description="Helical" evidence="8">
    <location>
        <begin position="83"/>
        <end position="104"/>
    </location>
</feature>
<dbReference type="OrthoDB" id="9811798at2"/>
<feature type="transmembrane region" description="Helical" evidence="8">
    <location>
        <begin position="593"/>
        <end position="613"/>
    </location>
</feature>
<feature type="transmembrane region" description="Helical" evidence="8">
    <location>
        <begin position="209"/>
        <end position="229"/>
    </location>
</feature>
<evidence type="ECO:0000256" key="2">
    <source>
        <dbReference type="ARBA" id="ARBA00022692"/>
    </source>
</evidence>
<organism evidence="11 12">
    <name type="scientific">Candidatus Erwinia haradaeae</name>
    <dbReference type="NCBI Taxonomy" id="1922217"/>
    <lineage>
        <taxon>Bacteria</taxon>
        <taxon>Pseudomonadati</taxon>
        <taxon>Pseudomonadota</taxon>
        <taxon>Gammaproteobacteria</taxon>
        <taxon>Enterobacterales</taxon>
        <taxon>Erwiniaceae</taxon>
        <taxon>Erwinia</taxon>
    </lineage>
</organism>
<feature type="transmembrane region" description="Helical" evidence="8">
    <location>
        <begin position="170"/>
        <end position="189"/>
    </location>
</feature>
<comment type="subcellular location">
    <subcellularLocation>
        <location evidence="1">Endomembrane system</location>
        <topology evidence="1">Multi-pass membrane protein</topology>
    </subcellularLocation>
    <subcellularLocation>
        <location evidence="7">Membrane</location>
        <topology evidence="7">Multi-pass membrane protein</topology>
    </subcellularLocation>
</comment>
<dbReference type="GO" id="GO:0016020">
    <property type="term" value="C:membrane"/>
    <property type="evidence" value="ECO:0007669"/>
    <property type="project" value="UniProtKB-SubCell"/>
</dbReference>
<dbReference type="PRINTS" id="PR01434">
    <property type="entry name" value="NADHDHGNASE5"/>
</dbReference>
<dbReference type="GO" id="GO:0015990">
    <property type="term" value="P:electron transport coupled proton transport"/>
    <property type="evidence" value="ECO:0007669"/>
    <property type="project" value="TreeGrafter"/>
</dbReference>
<comment type="subunit">
    <text evidence="6">Composed of 13 different subunits. Subunits NuoA, H, J, K, L, M, N constitute the membrane sector of the complex.</text>
</comment>
<feature type="transmembrane region" description="Helical" evidence="8">
    <location>
        <begin position="6"/>
        <end position="23"/>
    </location>
</feature>
<dbReference type="GO" id="GO:0008137">
    <property type="term" value="F:NADH dehydrogenase (ubiquinone) activity"/>
    <property type="evidence" value="ECO:0007669"/>
    <property type="project" value="InterPro"/>
</dbReference>
<feature type="transmembrane region" description="Helical" evidence="8">
    <location>
        <begin position="139"/>
        <end position="158"/>
    </location>
</feature>
<evidence type="ECO:0000256" key="6">
    <source>
        <dbReference type="ARBA" id="ARBA00025811"/>
    </source>
</evidence>
<feature type="domain" description="NADH:quinone oxidoreductase/Mrp antiporter transmembrane" evidence="9">
    <location>
        <begin position="133"/>
        <end position="426"/>
    </location>
</feature>
<dbReference type="GO" id="GO:0012505">
    <property type="term" value="C:endomembrane system"/>
    <property type="evidence" value="ECO:0007669"/>
    <property type="project" value="UniProtKB-SubCell"/>
</dbReference>
<evidence type="ECO:0000256" key="4">
    <source>
        <dbReference type="ARBA" id="ARBA00023136"/>
    </source>
</evidence>
<feature type="transmembrane region" description="Helical" evidence="8">
    <location>
        <begin position="279"/>
        <end position="301"/>
    </location>
</feature>
<dbReference type="RefSeq" id="WP_157989522.1">
    <property type="nucleotide sequence ID" value="NZ_LR217720.1"/>
</dbReference>
<proteinExistence type="predicted"/>
<feature type="transmembrane region" description="Helical" evidence="8">
    <location>
        <begin position="116"/>
        <end position="133"/>
    </location>
</feature>
<evidence type="ECO:0000313" key="11">
    <source>
        <dbReference type="EMBL" id="VFP83957.1"/>
    </source>
</evidence>
<protein>
    <submittedName>
        <fullName evidence="11">NADH-quinone oxidoreductase subunit L</fullName>
        <ecNumber evidence="11">1.6.5.11</ecNumber>
    </submittedName>
</protein>
<dbReference type="InterPro" id="IPR018393">
    <property type="entry name" value="NADHpl_OxRdtase_5_subgr"/>
</dbReference>
<keyword evidence="4 8" id="KW-0472">Membrane</keyword>
<gene>
    <name evidence="11" type="primary">nuoL</name>
    <name evidence="11" type="ORF">ERCILAFE3058_068</name>
</gene>
<feature type="transmembrane region" description="Helical" evidence="8">
    <location>
        <begin position="375"/>
        <end position="393"/>
    </location>
</feature>
<evidence type="ECO:0000256" key="3">
    <source>
        <dbReference type="ARBA" id="ARBA00022989"/>
    </source>
</evidence>
<feature type="transmembrane region" description="Helical" evidence="8">
    <location>
        <begin position="332"/>
        <end position="355"/>
    </location>
</feature>
<comment type="function">
    <text evidence="5">NDH-1 shuttles electrons from NADH, via FMN and iron-sulfur (Fe-S) centers, to quinones in the respiratory chain. Couples the redox reaction to proton translocation (for every two electrons transferred, four hydrogen ions are translocated across the cytoplasmic membrane), and thus conserves the redox energy in a proton gradient.</text>
</comment>
<dbReference type="InterPro" id="IPR003945">
    <property type="entry name" value="NU5C-like"/>
</dbReference>
<dbReference type="Proteomes" id="UP000294418">
    <property type="component" value="Chromosome"/>
</dbReference>
<feature type="transmembrane region" description="Helical" evidence="8">
    <location>
        <begin position="250"/>
        <end position="267"/>
    </location>
</feature>
<dbReference type="PRINTS" id="PR01435">
    <property type="entry name" value="NPOXDRDTASE5"/>
</dbReference>
<dbReference type="GO" id="GO:0003954">
    <property type="term" value="F:NADH dehydrogenase activity"/>
    <property type="evidence" value="ECO:0007669"/>
    <property type="project" value="TreeGrafter"/>
</dbReference>
<feature type="transmembrane region" description="Helical" evidence="8">
    <location>
        <begin position="567"/>
        <end position="586"/>
    </location>
</feature>
<evidence type="ECO:0000259" key="9">
    <source>
        <dbReference type="Pfam" id="PF00361"/>
    </source>
</evidence>
<dbReference type="InterPro" id="IPR001750">
    <property type="entry name" value="ND/Mrp_TM"/>
</dbReference>
<accession>A0A451DC09</accession>
<evidence type="ECO:0000313" key="12">
    <source>
        <dbReference type="Proteomes" id="UP000294418"/>
    </source>
</evidence>
<feature type="domain" description="NADH-Ubiquinone oxidoreductase (complex I) chain 5 N-terminal" evidence="10">
    <location>
        <begin position="67"/>
        <end position="117"/>
    </location>
</feature>
<dbReference type="GO" id="GO:0042773">
    <property type="term" value="P:ATP synthesis coupled electron transport"/>
    <property type="evidence" value="ECO:0007669"/>
    <property type="project" value="InterPro"/>
</dbReference>
<dbReference type="PANTHER" id="PTHR42829:SF2">
    <property type="entry name" value="NADH-UBIQUINONE OXIDOREDUCTASE CHAIN 5"/>
    <property type="match status" value="1"/>
</dbReference>
<feature type="transmembrane region" description="Helical" evidence="8">
    <location>
        <begin position="497"/>
        <end position="516"/>
    </location>
</feature>
<evidence type="ECO:0000259" key="10">
    <source>
        <dbReference type="Pfam" id="PF00662"/>
    </source>
</evidence>
<dbReference type="NCBIfam" id="TIGR01974">
    <property type="entry name" value="NDH_I_L"/>
    <property type="match status" value="1"/>
</dbReference>
<feature type="transmembrane region" description="Helical" evidence="8">
    <location>
        <begin position="459"/>
        <end position="477"/>
    </location>
</feature>
<evidence type="ECO:0000256" key="1">
    <source>
        <dbReference type="ARBA" id="ARBA00004127"/>
    </source>
</evidence>
<dbReference type="PANTHER" id="PTHR42829">
    <property type="entry name" value="NADH-UBIQUINONE OXIDOREDUCTASE CHAIN 5"/>
    <property type="match status" value="1"/>
</dbReference>
<dbReference type="Pfam" id="PF00361">
    <property type="entry name" value="Proton_antipo_M"/>
    <property type="match status" value="1"/>
</dbReference>
<keyword evidence="3 8" id="KW-1133">Transmembrane helix</keyword>
<feature type="transmembrane region" description="Helical" evidence="8">
    <location>
        <begin position="30"/>
        <end position="50"/>
    </location>
</feature>
<dbReference type="EMBL" id="LR217720">
    <property type="protein sequence ID" value="VFP83957.1"/>
    <property type="molecule type" value="Genomic_DNA"/>
</dbReference>
<keyword evidence="11" id="KW-0560">Oxidoreductase</keyword>
<evidence type="ECO:0000256" key="8">
    <source>
        <dbReference type="SAM" id="Phobius"/>
    </source>
</evidence>
<evidence type="ECO:0000256" key="7">
    <source>
        <dbReference type="RuleBase" id="RU000320"/>
    </source>
</evidence>
<dbReference type="AlphaFoldDB" id="A0A451DC09"/>
<feature type="transmembrane region" description="Helical" evidence="8">
    <location>
        <begin position="528"/>
        <end position="547"/>
    </location>
</feature>
<dbReference type="InterPro" id="IPR001516">
    <property type="entry name" value="Proton_antipo_N"/>
</dbReference>
<name>A0A451DC09_9GAMM</name>
<feature type="transmembrane region" description="Helical" evidence="8">
    <location>
        <begin position="308"/>
        <end position="326"/>
    </location>
</feature>